<reference evidence="15 16" key="1">
    <citation type="submission" date="2019-06" db="EMBL/GenBank/DDBJ databases">
        <title>Genomic insights into carbon and energy metabolism of Deferribacter autotrophicus revealed new metabolic traits in the phylum Deferribacteres.</title>
        <authorList>
            <person name="Slobodkin A.I."/>
            <person name="Slobodkina G.B."/>
            <person name="Allioux M."/>
            <person name="Alain K."/>
            <person name="Jebbar M."/>
            <person name="Shadrin V."/>
            <person name="Kublanov I.V."/>
            <person name="Toshchakov S.V."/>
            <person name="Bonch-Osmolovskaya E.A."/>
        </authorList>
    </citation>
    <scope>NUCLEOTIDE SEQUENCE [LARGE SCALE GENOMIC DNA]</scope>
    <source>
        <strain evidence="15 16">SL50</strain>
    </source>
</reference>
<keyword evidence="16" id="KW-1185">Reference proteome</keyword>
<feature type="transmembrane region" description="Helical" evidence="13">
    <location>
        <begin position="91"/>
        <end position="116"/>
    </location>
</feature>
<evidence type="ECO:0000256" key="1">
    <source>
        <dbReference type="ARBA" id="ARBA00004651"/>
    </source>
</evidence>
<keyword evidence="5 13" id="KW-1003">Cell membrane</keyword>
<dbReference type="Gene3D" id="6.10.250.2080">
    <property type="match status" value="1"/>
</dbReference>
<evidence type="ECO:0000313" key="15">
    <source>
        <dbReference type="EMBL" id="KAA0257119.1"/>
    </source>
</evidence>
<comment type="subcellular location">
    <subcellularLocation>
        <location evidence="1">Cell membrane</location>
        <topology evidence="1">Multi-pass membrane protein</topology>
    </subcellularLocation>
</comment>
<comment type="similarity">
    <text evidence="2 13">Belongs to the type III secretion exporter family.</text>
</comment>
<dbReference type="FunFam" id="3.40.1690.10:FF:000001">
    <property type="entry name" value="Flagellar biosynthetic protein FlhB"/>
    <property type="match status" value="1"/>
</dbReference>
<dbReference type="PANTHER" id="PTHR30531">
    <property type="entry name" value="FLAGELLAR BIOSYNTHETIC PROTEIN FLHB"/>
    <property type="match status" value="1"/>
</dbReference>
<keyword evidence="15" id="KW-0969">Cilium</keyword>
<feature type="transmembrane region" description="Helical" evidence="13">
    <location>
        <begin position="188"/>
        <end position="210"/>
    </location>
</feature>
<dbReference type="NCBIfam" id="TIGR00328">
    <property type="entry name" value="flhB"/>
    <property type="match status" value="1"/>
</dbReference>
<dbReference type="AlphaFoldDB" id="A0A5A8F1H8"/>
<dbReference type="Pfam" id="PF01312">
    <property type="entry name" value="Bac_export_2"/>
    <property type="match status" value="1"/>
</dbReference>
<keyword evidence="10 13" id="KW-0472">Membrane</keyword>
<feature type="transmembrane region" description="Helical" evidence="13">
    <location>
        <begin position="33"/>
        <end position="54"/>
    </location>
</feature>
<keyword evidence="11 13" id="KW-1006">Bacterial flagellum protein export</keyword>
<feature type="transmembrane region" description="Helical" evidence="13">
    <location>
        <begin position="149"/>
        <end position="168"/>
    </location>
</feature>
<evidence type="ECO:0000256" key="14">
    <source>
        <dbReference type="SAM" id="MobiDB-lite"/>
    </source>
</evidence>
<evidence type="ECO:0000256" key="4">
    <source>
        <dbReference type="ARBA" id="ARBA00022448"/>
    </source>
</evidence>
<evidence type="ECO:0000256" key="2">
    <source>
        <dbReference type="ARBA" id="ARBA00010690"/>
    </source>
</evidence>
<name>A0A5A8F1H8_9BACT</name>
<dbReference type="Gene3D" id="3.40.1690.10">
    <property type="entry name" value="secretion proteins EscU"/>
    <property type="match status" value="1"/>
</dbReference>
<dbReference type="GO" id="GO:0044780">
    <property type="term" value="P:bacterial-type flagellum assembly"/>
    <property type="evidence" value="ECO:0007669"/>
    <property type="project" value="InterPro"/>
</dbReference>
<dbReference type="EMBL" id="VFJB01000009">
    <property type="protein sequence ID" value="KAA0257119.1"/>
    <property type="molecule type" value="Genomic_DNA"/>
</dbReference>
<evidence type="ECO:0000256" key="3">
    <source>
        <dbReference type="ARBA" id="ARBA00021622"/>
    </source>
</evidence>
<keyword evidence="4 13" id="KW-0813">Transport</keyword>
<comment type="caution">
    <text evidence="15">The sequence shown here is derived from an EMBL/GenBank/DDBJ whole genome shotgun (WGS) entry which is preliminary data.</text>
</comment>
<evidence type="ECO:0000313" key="16">
    <source>
        <dbReference type="Proteomes" id="UP000322876"/>
    </source>
</evidence>
<evidence type="ECO:0000256" key="11">
    <source>
        <dbReference type="ARBA" id="ARBA00023225"/>
    </source>
</evidence>
<dbReference type="OrthoDB" id="9807950at2"/>
<comment type="function">
    <text evidence="12 13">Required for formation of the rod structure in the basal body of the flagellar apparatus. Together with FliI and FliH, may constitute the export apparatus of flagellin.</text>
</comment>
<keyword evidence="9 13" id="KW-1133">Transmembrane helix</keyword>
<evidence type="ECO:0000256" key="9">
    <source>
        <dbReference type="ARBA" id="ARBA00022989"/>
    </source>
</evidence>
<dbReference type="GO" id="GO:0005886">
    <property type="term" value="C:plasma membrane"/>
    <property type="evidence" value="ECO:0007669"/>
    <property type="project" value="UniProtKB-SubCell"/>
</dbReference>
<proteinExistence type="inferred from homology"/>
<dbReference type="GO" id="GO:0009306">
    <property type="term" value="P:protein secretion"/>
    <property type="evidence" value="ECO:0007669"/>
    <property type="project" value="InterPro"/>
</dbReference>
<keyword evidence="15" id="KW-0966">Cell projection</keyword>
<evidence type="ECO:0000256" key="10">
    <source>
        <dbReference type="ARBA" id="ARBA00023136"/>
    </source>
</evidence>
<dbReference type="InterPro" id="IPR029025">
    <property type="entry name" value="T3SS_substrate_exporter_C"/>
</dbReference>
<feature type="compositionally biased region" description="Basic and acidic residues" evidence="14">
    <location>
        <begin position="1"/>
        <end position="23"/>
    </location>
</feature>
<keyword evidence="8 13" id="KW-0653">Protein transport</keyword>
<keyword evidence="15" id="KW-0282">Flagellum</keyword>
<evidence type="ECO:0000256" key="12">
    <source>
        <dbReference type="ARBA" id="ARBA00025078"/>
    </source>
</evidence>
<accession>A0A5A8F1H8</accession>
<protein>
    <recommendedName>
        <fullName evidence="3 13">Flagellar biosynthetic protein FlhB</fullName>
    </recommendedName>
</protein>
<keyword evidence="7 13" id="KW-1005">Bacterial flagellum biogenesis</keyword>
<dbReference type="InterPro" id="IPR006136">
    <property type="entry name" value="FlhB"/>
</dbReference>
<evidence type="ECO:0000256" key="6">
    <source>
        <dbReference type="ARBA" id="ARBA00022692"/>
    </source>
</evidence>
<organism evidence="15 16">
    <name type="scientific">Deferribacter autotrophicus</name>
    <dbReference type="NCBI Taxonomy" id="500465"/>
    <lineage>
        <taxon>Bacteria</taxon>
        <taxon>Pseudomonadati</taxon>
        <taxon>Deferribacterota</taxon>
        <taxon>Deferribacteres</taxon>
        <taxon>Deferribacterales</taxon>
        <taxon>Deferribacteraceae</taxon>
        <taxon>Deferribacter</taxon>
    </lineage>
</organism>
<dbReference type="RefSeq" id="WP_149267262.1">
    <property type="nucleotide sequence ID" value="NZ_VFJB01000009.1"/>
</dbReference>
<gene>
    <name evidence="13 15" type="primary">flhB</name>
    <name evidence="15" type="ORF">FHQ18_11155</name>
</gene>
<evidence type="ECO:0000256" key="13">
    <source>
        <dbReference type="RuleBase" id="RU364091"/>
    </source>
</evidence>
<evidence type="ECO:0000256" key="8">
    <source>
        <dbReference type="ARBA" id="ARBA00022927"/>
    </source>
</evidence>
<dbReference type="PRINTS" id="PR00950">
    <property type="entry name" value="TYPE3IMSPROT"/>
</dbReference>
<keyword evidence="6 13" id="KW-0812">Transmembrane</keyword>
<sequence>MPERSDAERTEEATPRRRQKAIEEGNVPKSRELSTAVTFLVSVLFLYFYTPVFIENFEKFLNHVLNFSRPGIDKEIAIQVFDFSIQFILRVLAPFFALMLVVGVLVNIAQFGFIISPKALEPKWDRLNPVNGFSNLFSKRSFAELLKSLFKIFVVGIVAFYIIKGRMVTILNLADTDPFSSMAFLGKLIFELCFKIGLLILIMAILDFFYQKWQYEQDLKMTKQEVKEEFKQMEGDPLIRQRIRNMQREMARKRMMEEVPKADVVITNPIHYAVALKYETGKDKAPKVVAKGQRLIAQRIKEIAKNHGVFIHEDPPLARSLYSQVDIGDEIPENLYKAVAEILAFVYKMKNKKISNQ</sequence>
<feature type="region of interest" description="Disordered" evidence="14">
    <location>
        <begin position="1"/>
        <end position="25"/>
    </location>
</feature>
<evidence type="ECO:0000256" key="7">
    <source>
        <dbReference type="ARBA" id="ARBA00022795"/>
    </source>
</evidence>
<dbReference type="Proteomes" id="UP000322876">
    <property type="component" value="Unassembled WGS sequence"/>
</dbReference>
<dbReference type="SUPFAM" id="SSF160544">
    <property type="entry name" value="EscU C-terminal domain-like"/>
    <property type="match status" value="1"/>
</dbReference>
<dbReference type="PANTHER" id="PTHR30531:SF12">
    <property type="entry name" value="FLAGELLAR BIOSYNTHETIC PROTEIN FLHB"/>
    <property type="match status" value="1"/>
</dbReference>
<dbReference type="InterPro" id="IPR006135">
    <property type="entry name" value="T3SS_substrate_exporter"/>
</dbReference>
<evidence type="ECO:0000256" key="5">
    <source>
        <dbReference type="ARBA" id="ARBA00022475"/>
    </source>
</evidence>